<dbReference type="Proteomes" id="UP000005204">
    <property type="component" value="Unassembled WGS sequence"/>
</dbReference>
<keyword evidence="1" id="KW-0067">ATP-binding</keyword>
<keyword evidence="1" id="KW-0234">DNA repair</keyword>
<dbReference type="PANTHER" id="PTHR47642">
    <property type="entry name" value="ATP-DEPENDENT DNA HELICASE"/>
    <property type="match status" value="1"/>
</dbReference>
<keyword evidence="1" id="KW-0227">DNA damage</keyword>
<feature type="compositionally biased region" description="Polar residues" evidence="2">
    <location>
        <begin position="20"/>
        <end position="34"/>
    </location>
</feature>
<dbReference type="InterPro" id="IPR010285">
    <property type="entry name" value="DNA_helicase_pif1-like_DEAD"/>
</dbReference>
<dbReference type="PANTHER" id="PTHR47642:SF5">
    <property type="entry name" value="ATP-DEPENDENT DNA HELICASE"/>
    <property type="match status" value="1"/>
</dbReference>
<dbReference type="CDD" id="cd18809">
    <property type="entry name" value="SF1_C_RecD"/>
    <property type="match status" value="1"/>
</dbReference>
<dbReference type="GO" id="GO:0043139">
    <property type="term" value="F:5'-3' DNA helicase activity"/>
    <property type="evidence" value="ECO:0007669"/>
    <property type="project" value="UniProtKB-EC"/>
</dbReference>
<feature type="domain" description="DUF6570" evidence="5">
    <location>
        <begin position="107"/>
        <end position="237"/>
    </location>
</feature>
<feature type="domain" description="Helitron helicase-like" evidence="4">
    <location>
        <begin position="421"/>
        <end position="562"/>
    </location>
</feature>
<dbReference type="Pfam" id="PF14214">
    <property type="entry name" value="Helitron_like_N"/>
    <property type="match status" value="1"/>
</dbReference>
<dbReference type="Gene3D" id="3.40.50.300">
    <property type="entry name" value="P-loop containing nucleotide triphosphate hydrolases"/>
    <property type="match status" value="2"/>
</dbReference>
<evidence type="ECO:0000256" key="2">
    <source>
        <dbReference type="SAM" id="MobiDB-lite"/>
    </source>
</evidence>
<dbReference type="GO" id="GO:0005524">
    <property type="term" value="F:ATP binding"/>
    <property type="evidence" value="ECO:0007669"/>
    <property type="project" value="UniProtKB-KW"/>
</dbReference>
<dbReference type="Pfam" id="PF20209">
    <property type="entry name" value="DUF6570"/>
    <property type="match status" value="1"/>
</dbReference>
<dbReference type="InterPro" id="IPR046700">
    <property type="entry name" value="DUF6570"/>
</dbReference>
<keyword evidence="1" id="KW-0378">Hydrolase</keyword>
<dbReference type="InterPro" id="IPR025476">
    <property type="entry name" value="Helitron_helicase-like"/>
</dbReference>
<dbReference type="InterPro" id="IPR051055">
    <property type="entry name" value="PIF1_helicase"/>
</dbReference>
<keyword evidence="1" id="KW-0547">Nucleotide-binding</keyword>
<keyword evidence="7" id="KW-1185">Reference proteome</keyword>
<dbReference type="GO" id="GO:0016787">
    <property type="term" value="F:hydrolase activity"/>
    <property type="evidence" value="ECO:0007669"/>
    <property type="project" value="UniProtKB-KW"/>
</dbReference>
<evidence type="ECO:0000259" key="4">
    <source>
        <dbReference type="Pfam" id="PF14214"/>
    </source>
</evidence>
<dbReference type="InterPro" id="IPR027417">
    <property type="entry name" value="P-loop_NTPase"/>
</dbReference>
<protein>
    <recommendedName>
        <fullName evidence="1">ATP-dependent DNA helicase</fullName>
        <ecNumber evidence="1">5.6.2.3</ecNumber>
    </recommendedName>
</protein>
<reference evidence="7" key="1">
    <citation type="journal article" date="2008" name="Insect Biochem. Mol. Biol.">
        <title>The genome of a lepidopteran model insect, the silkworm Bombyx mori.</title>
        <authorList>
            <consortium name="International Silkworm Genome Consortium"/>
        </authorList>
    </citation>
    <scope>NUCLEOTIDE SEQUENCE [LARGE SCALE GENOMIC DNA]</scope>
    <source>
        <strain evidence="7">p50T</strain>
    </source>
</reference>
<dbReference type="SUPFAM" id="SSF52540">
    <property type="entry name" value="P-loop containing nucleoside triphosphate hydrolases"/>
    <property type="match status" value="2"/>
</dbReference>
<evidence type="ECO:0000259" key="5">
    <source>
        <dbReference type="Pfam" id="PF20209"/>
    </source>
</evidence>
<proteinExistence type="inferred from homology"/>
<feature type="region of interest" description="Disordered" evidence="2">
    <location>
        <begin position="256"/>
        <end position="280"/>
    </location>
</feature>
<evidence type="ECO:0000313" key="7">
    <source>
        <dbReference type="Proteomes" id="UP000005204"/>
    </source>
</evidence>
<evidence type="ECO:0000256" key="1">
    <source>
        <dbReference type="RuleBase" id="RU363044"/>
    </source>
</evidence>
<dbReference type="Gene3D" id="3.60.10.10">
    <property type="entry name" value="Endonuclease/exonuclease/phosphatase"/>
    <property type="match status" value="1"/>
</dbReference>
<dbReference type="GO" id="GO:0006310">
    <property type="term" value="P:DNA recombination"/>
    <property type="evidence" value="ECO:0007669"/>
    <property type="project" value="UniProtKB-KW"/>
</dbReference>
<sequence length="1772" mass="203541">MEILQPAENEFIENEDNINMSEESTSEPNSSLPYRSYQTHKSAHKLFKKKILQNSFGHACNVCDRLWFLEDLKCGSADEEILLKRITNFTDVTQVMMCKTCRASILKGNIPFLATYNGFKYPQRPVDLPELDIIAERLISPRLPFMQIRRLRHFNGQFAITGQIINVPVSVDNMIKLLPRPLDGNEEDYCINVHIKKKLIHKTSYLHGLVKGIVIKKWLTYLIETPLYKHFQIKVDDAWFTSNGEKVIIDYTDTGGSSRQDDVQELPSSETANHTHSVDSDSIEKRIHIDDLSEHIVIDESLTAQQQTLMWSEDKFLQIAPGENKVPESLLFDTYAEELSFPAIYLGEFRVFREEANVTPFMMATSELRRSDRRGVLPNKLLYTAMKIMRLRVCSALKIGFKHIGKDTNISKERLLSDDYINACLETNLAFMKSIPNSATYWSARKRDLFAMMRQLGRPTMFLTISANEIGWPNLLRILHKLKNQGEELTDEQIEVLNYFQKTTLINDDAVTCAIYFNKLINVIMLILQSKKLSPFGKYRVSHYFKRIEFQHRGSPHAHILLWLDNSPKDALGNDYEEAIALINSLISVDSSEASGHIKLQTHKHTFTCYKNTRTNNRQCRFEAPFMPIRQTTILIPLDKENPELQRLKSRYKNIRQNLESNDYENIEHFYQDNCIISDDDYVNILRAGITRPRVFLKRRPSEKWHNCFNPFILNVVGSNMDFQFITEEYSCAQYVVDYINKTNRGISNLQQKLVEIMNDNPDFDIIAATKKLSVNALNTIEMSSQEAAWFLLREPMSKASVAIEYIPTYWPQQRERIRKTLKELAQLEDDDTNVWKENWFDKYEKRPAIINDITLAQFVSRYTVNAAGNVKERKVPQVIRFRNYDMGKELTEYKREMVTLHMPFRIEETDVLSDMKFLRIYDENEDLIMERRKEFESNLDIAKTMEICAQLCREETELNDVQANNDDQNRANVQEILDPYQQFLQDPNSVINDDLVSASMNKLGAIWKKKDNLMETPEFLELMRRTNEKQFELAQHIIWLLTSKNPMPLQLFLTGPAGCGKTFLIKLIMEICNRFTDTDGYCNAYLVCASTGKAAVAIGGTTVHTAFKITLSSFQIPLSNEVKGLYRCLFKYVKMILIDEVSMIGAEMLERIDLRLKEITGNYDTSFGGLHIIFIGDLRQLPPVRATPIWKQKIQRIDGQQLWRGISFYELTEVMRQENAQFSSLLTKIGNGNQLDEDQLQLIESRFCSEGEAEQRCPGGIRLFNDNHSVDAYNLKVLSSSDEISNSVADDEFLGCENDREKQRVAREKLYKLSTIDTGGLPYEIIFAPDKPYMITTNIDVADGLANGAVGKLIHVELGVDDRILRVWLHFPNGVGVKARAKTAGYANSKGIDNTAVPINRRTATIPLNRNKSIHVKRNHFPLKPACSLTIHKSQGGTFDEIVYKYSKAHSQSLVYVALSRVTSQQGLYIVSSEDQRFHHGRRENQAMLLLRNEFTRLSTVHLNTIDRVILEKINEGNIIVFSLNCQSLRAHACDLRGNIIRKSHVLMLSETWLSNNEQVEVGNFNLITQYRRPNIKRGGGVCIYHNTDDSQRECAVNSDTQLRRGPQHTSLTKSAVGDICAARYTTSSGREIIMVTVYISVNTNVTDIIDFLHEALLVYTEGGSKLLRKRYHELPLILGGDFNIDFNKEDGFRLIQFLKDELNLDLISGRTLGTTRYDTTIDAMFSRFITHISSDVHVSYFSYHKPIVSVFNDVDIVPGINTPQGDVNSE</sequence>
<comment type="catalytic activity">
    <reaction evidence="1">
        <text>ATP + H2O = ADP + phosphate + H(+)</text>
        <dbReference type="Rhea" id="RHEA:13065"/>
        <dbReference type="ChEBI" id="CHEBI:15377"/>
        <dbReference type="ChEBI" id="CHEBI:15378"/>
        <dbReference type="ChEBI" id="CHEBI:30616"/>
        <dbReference type="ChEBI" id="CHEBI:43474"/>
        <dbReference type="ChEBI" id="CHEBI:456216"/>
        <dbReference type="EC" id="5.6.2.3"/>
    </reaction>
</comment>
<feature type="compositionally biased region" description="Polar residues" evidence="2">
    <location>
        <begin position="266"/>
        <end position="275"/>
    </location>
</feature>
<dbReference type="GO" id="GO:0000723">
    <property type="term" value="P:telomere maintenance"/>
    <property type="evidence" value="ECO:0007669"/>
    <property type="project" value="InterPro"/>
</dbReference>
<name>A0A8R2M2X5_BOMMO</name>
<reference evidence="6" key="2">
    <citation type="submission" date="2022-06" db="UniProtKB">
        <authorList>
            <consortium name="EnsemblMetazoa"/>
        </authorList>
    </citation>
    <scope>IDENTIFICATION</scope>
    <source>
        <strain evidence="6">p50T (Dazao)</strain>
    </source>
</reference>
<dbReference type="SUPFAM" id="SSF56219">
    <property type="entry name" value="DNase I-like"/>
    <property type="match status" value="1"/>
</dbReference>
<feature type="region of interest" description="Disordered" evidence="2">
    <location>
        <begin position="14"/>
        <end position="34"/>
    </location>
</feature>
<evidence type="ECO:0000313" key="6">
    <source>
        <dbReference type="EnsemblMetazoa" id="XP_037873331.1"/>
    </source>
</evidence>
<dbReference type="EnsemblMetazoa" id="XM_038017403.1">
    <property type="protein sequence ID" value="XP_037873331.1"/>
    <property type="gene ID" value="LOC110385005"/>
</dbReference>
<dbReference type="InterPro" id="IPR036691">
    <property type="entry name" value="Endo/exonu/phosph_ase_sf"/>
</dbReference>
<feature type="domain" description="DNA helicase Pif1-like DEAD-box helicase" evidence="3">
    <location>
        <begin position="1048"/>
        <end position="1239"/>
    </location>
</feature>
<comment type="similarity">
    <text evidence="1">Belongs to the helicase family.</text>
</comment>
<comment type="cofactor">
    <cofactor evidence="1">
        <name>Mg(2+)</name>
        <dbReference type="ChEBI" id="CHEBI:18420"/>
    </cofactor>
</comment>
<dbReference type="GO" id="GO:0006281">
    <property type="term" value="P:DNA repair"/>
    <property type="evidence" value="ECO:0007669"/>
    <property type="project" value="UniProtKB-KW"/>
</dbReference>
<dbReference type="Pfam" id="PF05970">
    <property type="entry name" value="PIF1"/>
    <property type="match status" value="1"/>
</dbReference>
<accession>A0A8R2M2X5</accession>
<evidence type="ECO:0000259" key="3">
    <source>
        <dbReference type="Pfam" id="PF05970"/>
    </source>
</evidence>
<keyword evidence="1" id="KW-0233">DNA recombination</keyword>
<dbReference type="EC" id="5.6.2.3" evidence="1"/>
<organism evidence="6 7">
    <name type="scientific">Bombyx mori</name>
    <name type="common">Silk moth</name>
    <dbReference type="NCBI Taxonomy" id="7091"/>
    <lineage>
        <taxon>Eukaryota</taxon>
        <taxon>Metazoa</taxon>
        <taxon>Ecdysozoa</taxon>
        <taxon>Arthropoda</taxon>
        <taxon>Hexapoda</taxon>
        <taxon>Insecta</taxon>
        <taxon>Pterygota</taxon>
        <taxon>Neoptera</taxon>
        <taxon>Endopterygota</taxon>
        <taxon>Lepidoptera</taxon>
        <taxon>Glossata</taxon>
        <taxon>Ditrysia</taxon>
        <taxon>Bombycoidea</taxon>
        <taxon>Bombycidae</taxon>
        <taxon>Bombycinae</taxon>
        <taxon>Bombyx</taxon>
    </lineage>
</organism>
<keyword evidence="1" id="KW-0347">Helicase</keyword>